<evidence type="ECO:0000313" key="1">
    <source>
        <dbReference type="EMBL" id="KAL2529226.1"/>
    </source>
</evidence>
<protein>
    <submittedName>
        <fullName evidence="1">Uncharacterized protein</fullName>
    </submittedName>
</protein>
<gene>
    <name evidence="1" type="ORF">Fot_21827</name>
</gene>
<dbReference type="AlphaFoldDB" id="A0ABD1UVY3"/>
<evidence type="ECO:0000313" key="2">
    <source>
        <dbReference type="Proteomes" id="UP001604277"/>
    </source>
</evidence>
<accession>A0ABD1UVY3</accession>
<keyword evidence="2" id="KW-1185">Reference proteome</keyword>
<sequence length="153" mass="17798">MSSGETDKDWDFNWMGTPECNVVITKLDDEQEVQQHDNCDIHSNVERDVNIDMEDETTRHCNEHAAPEIVTVDFNWDEPIVNESDEGDFNWDEPIVDLSYHTNFNWEEPVVSTVGKEQATEQTLHQATDHIEYNWDEPAVDNVHSDYDLSDEL</sequence>
<name>A0ABD1UVY3_9LAMI</name>
<dbReference type="Proteomes" id="UP001604277">
    <property type="component" value="Unassembled WGS sequence"/>
</dbReference>
<dbReference type="EMBL" id="JBFOLJ010000006">
    <property type="protein sequence ID" value="KAL2529226.1"/>
    <property type="molecule type" value="Genomic_DNA"/>
</dbReference>
<comment type="caution">
    <text evidence="1">The sequence shown here is derived from an EMBL/GenBank/DDBJ whole genome shotgun (WGS) entry which is preliminary data.</text>
</comment>
<proteinExistence type="predicted"/>
<organism evidence="1 2">
    <name type="scientific">Forsythia ovata</name>
    <dbReference type="NCBI Taxonomy" id="205694"/>
    <lineage>
        <taxon>Eukaryota</taxon>
        <taxon>Viridiplantae</taxon>
        <taxon>Streptophyta</taxon>
        <taxon>Embryophyta</taxon>
        <taxon>Tracheophyta</taxon>
        <taxon>Spermatophyta</taxon>
        <taxon>Magnoliopsida</taxon>
        <taxon>eudicotyledons</taxon>
        <taxon>Gunneridae</taxon>
        <taxon>Pentapetalae</taxon>
        <taxon>asterids</taxon>
        <taxon>lamiids</taxon>
        <taxon>Lamiales</taxon>
        <taxon>Oleaceae</taxon>
        <taxon>Forsythieae</taxon>
        <taxon>Forsythia</taxon>
    </lineage>
</organism>
<reference evidence="2" key="1">
    <citation type="submission" date="2024-07" db="EMBL/GenBank/DDBJ databases">
        <title>Two chromosome-level genome assemblies of Korean endemic species Abeliophyllum distichum and Forsythia ovata (Oleaceae).</title>
        <authorList>
            <person name="Jang H."/>
        </authorList>
    </citation>
    <scope>NUCLEOTIDE SEQUENCE [LARGE SCALE GENOMIC DNA]</scope>
</reference>